<dbReference type="GO" id="GO:0007021">
    <property type="term" value="P:tubulin complex assembly"/>
    <property type="evidence" value="ECO:0007669"/>
    <property type="project" value="TreeGrafter"/>
</dbReference>
<dbReference type="GO" id="GO:0005737">
    <property type="term" value="C:cytoplasm"/>
    <property type="evidence" value="ECO:0007669"/>
    <property type="project" value="TreeGrafter"/>
</dbReference>
<evidence type="ECO:0000313" key="6">
    <source>
        <dbReference type="Proteomes" id="UP001178507"/>
    </source>
</evidence>
<dbReference type="GO" id="GO:0015631">
    <property type="term" value="F:tubulin binding"/>
    <property type="evidence" value="ECO:0007669"/>
    <property type="project" value="TreeGrafter"/>
</dbReference>
<keyword evidence="2 3" id="KW-0143">Chaperone</keyword>
<evidence type="ECO:0000256" key="1">
    <source>
        <dbReference type="ARBA" id="ARBA00010048"/>
    </source>
</evidence>
<name>A0AA36J7V2_9DINO</name>
<evidence type="ECO:0000256" key="4">
    <source>
        <dbReference type="SAM" id="Coils"/>
    </source>
</evidence>
<proteinExistence type="inferred from homology"/>
<dbReference type="PANTHER" id="PTHR12409:SF0">
    <property type="entry name" value="PREFOLDIN SUBUNIT 3"/>
    <property type="match status" value="1"/>
</dbReference>
<comment type="caution">
    <text evidence="5">The sequence shown here is derived from an EMBL/GenBank/DDBJ whole genome shotgun (WGS) entry which is preliminary data.</text>
</comment>
<comment type="function">
    <text evidence="3">Binds specifically to cytosolic chaperonin (c-CPN) and transfers target proteins to it. Binds to nascent polypeptide chain and promotes folding in an environment in which there are many competing pathways for nonnative proteins.</text>
</comment>
<protein>
    <recommendedName>
        <fullName evidence="3">Prefoldin subunit 3</fullName>
    </recommendedName>
</protein>
<evidence type="ECO:0000256" key="3">
    <source>
        <dbReference type="PIRNR" id="PIRNR016396"/>
    </source>
</evidence>
<dbReference type="GO" id="GO:0016272">
    <property type="term" value="C:prefoldin complex"/>
    <property type="evidence" value="ECO:0007669"/>
    <property type="project" value="UniProtKB-UniRule"/>
</dbReference>
<dbReference type="EMBL" id="CAUJNA010003405">
    <property type="protein sequence ID" value="CAJ1401237.1"/>
    <property type="molecule type" value="Genomic_DNA"/>
</dbReference>
<evidence type="ECO:0000256" key="2">
    <source>
        <dbReference type="ARBA" id="ARBA00023186"/>
    </source>
</evidence>
<dbReference type="InterPro" id="IPR016655">
    <property type="entry name" value="PFD3"/>
</dbReference>
<dbReference type="Gene3D" id="1.10.287.370">
    <property type="match status" value="1"/>
</dbReference>
<organism evidence="5 6">
    <name type="scientific">Effrenium voratum</name>
    <dbReference type="NCBI Taxonomy" id="2562239"/>
    <lineage>
        <taxon>Eukaryota</taxon>
        <taxon>Sar</taxon>
        <taxon>Alveolata</taxon>
        <taxon>Dinophyceae</taxon>
        <taxon>Suessiales</taxon>
        <taxon>Symbiodiniaceae</taxon>
        <taxon>Effrenium</taxon>
    </lineage>
</organism>
<dbReference type="FunFam" id="1.10.287.370:FF:000001">
    <property type="entry name" value="Prefoldin subunit 3"/>
    <property type="match status" value="1"/>
</dbReference>
<dbReference type="CDD" id="cd23156">
    <property type="entry name" value="Prefoldin_3"/>
    <property type="match status" value="1"/>
</dbReference>
<keyword evidence="4" id="KW-0175">Coiled coil</keyword>
<reference evidence="5" key="1">
    <citation type="submission" date="2023-08" db="EMBL/GenBank/DDBJ databases">
        <authorList>
            <person name="Chen Y."/>
            <person name="Shah S."/>
            <person name="Dougan E. K."/>
            <person name="Thang M."/>
            <person name="Chan C."/>
        </authorList>
    </citation>
    <scope>NUCLEOTIDE SEQUENCE</scope>
</reference>
<dbReference type="AlphaFoldDB" id="A0AA36J7V2"/>
<keyword evidence="6" id="KW-1185">Reference proteome</keyword>
<dbReference type="GO" id="GO:0006457">
    <property type="term" value="P:protein folding"/>
    <property type="evidence" value="ECO:0007669"/>
    <property type="project" value="UniProtKB-UniRule"/>
</dbReference>
<dbReference type="PANTHER" id="PTHR12409">
    <property type="entry name" value="PREFOLDIN SUBUNIT 3"/>
    <property type="match status" value="1"/>
</dbReference>
<comment type="similarity">
    <text evidence="1 3">Belongs to the prefoldin subunit alpha family.</text>
</comment>
<dbReference type="Proteomes" id="UP001178507">
    <property type="component" value="Unassembled WGS sequence"/>
</dbReference>
<dbReference type="SUPFAM" id="SSF46579">
    <property type="entry name" value="Prefoldin"/>
    <property type="match status" value="1"/>
</dbReference>
<dbReference type="InterPro" id="IPR004127">
    <property type="entry name" value="Prefoldin_subunit_alpha"/>
</dbReference>
<feature type="coiled-coil region" evidence="4">
    <location>
        <begin position="137"/>
        <end position="171"/>
    </location>
</feature>
<sequence>MAEATAKLDALLFRKTEGNKRGIPEAIFIENVEEMCKEREPTEIVGRLQDLHSKYQYMQSSLTAQRSSLKSKLPDIVSALEVVTHLAERKEKEADAAEYTYQLAENIWSKASAAPSGNVCLWLGANCMLEYTLEEALELLRTNETNARTTLKSLEEDSAFLRDQITTTEVNIARTHNYGVRLRQLAKAKASS</sequence>
<comment type="subunit">
    <text evidence="3">Heterohexamer of two PFD-alpha type and four PFD-beta type subunits.</text>
</comment>
<dbReference type="PIRSF" id="PIRSF016396">
    <property type="entry name" value="Prefoldin_subunit_3"/>
    <property type="match status" value="1"/>
</dbReference>
<dbReference type="GO" id="GO:0007017">
    <property type="term" value="P:microtubule-based process"/>
    <property type="evidence" value="ECO:0007669"/>
    <property type="project" value="TreeGrafter"/>
</dbReference>
<evidence type="ECO:0000313" key="5">
    <source>
        <dbReference type="EMBL" id="CAJ1401237.1"/>
    </source>
</evidence>
<gene>
    <name evidence="5" type="ORF">EVOR1521_LOCUS24425</name>
</gene>
<dbReference type="Pfam" id="PF02996">
    <property type="entry name" value="Prefoldin"/>
    <property type="match status" value="1"/>
</dbReference>
<accession>A0AA36J7V2</accession>
<dbReference type="InterPro" id="IPR009053">
    <property type="entry name" value="Prefoldin"/>
</dbReference>